<gene>
    <name evidence="5" type="ORF">E5J99_15545</name>
</gene>
<feature type="compositionally biased region" description="Gly residues" evidence="2">
    <location>
        <begin position="98"/>
        <end position="111"/>
    </location>
</feature>
<keyword evidence="3" id="KW-0812">Transmembrane</keyword>
<keyword evidence="3" id="KW-1133">Transmembrane helix</keyword>
<evidence type="ECO:0000313" key="6">
    <source>
        <dbReference type="Proteomes" id="UP000297739"/>
    </source>
</evidence>
<keyword evidence="1" id="KW-0732">Signal</keyword>
<evidence type="ECO:0000259" key="4">
    <source>
        <dbReference type="Pfam" id="PF02563"/>
    </source>
</evidence>
<accession>A0A4Z0PHB1</accession>
<dbReference type="PANTHER" id="PTHR33619">
    <property type="entry name" value="POLYSACCHARIDE EXPORT PROTEIN GFCE-RELATED"/>
    <property type="match status" value="1"/>
</dbReference>
<dbReference type="Pfam" id="PF02563">
    <property type="entry name" value="Poly_export"/>
    <property type="match status" value="1"/>
</dbReference>
<feature type="domain" description="Polysaccharide export protein N-terminal" evidence="4">
    <location>
        <begin position="58"/>
        <end position="189"/>
    </location>
</feature>
<reference evidence="5 6" key="1">
    <citation type="submission" date="2019-04" db="EMBL/GenBank/DDBJ databases">
        <authorList>
            <person name="Feng G."/>
            <person name="Zhang J."/>
            <person name="Zhu H."/>
        </authorList>
    </citation>
    <scope>NUCLEOTIDE SEQUENCE [LARGE SCALE GENOMIC DNA]</scope>
    <source>
        <strain evidence="5 6">JCM 17223</strain>
    </source>
</reference>
<proteinExistence type="predicted"/>
<feature type="region of interest" description="Disordered" evidence="2">
    <location>
        <begin position="98"/>
        <end position="133"/>
    </location>
</feature>
<dbReference type="InterPro" id="IPR049712">
    <property type="entry name" value="Poly_export"/>
</dbReference>
<dbReference type="GO" id="GO:0015159">
    <property type="term" value="F:polysaccharide transmembrane transporter activity"/>
    <property type="evidence" value="ECO:0007669"/>
    <property type="project" value="InterPro"/>
</dbReference>
<evidence type="ECO:0000256" key="3">
    <source>
        <dbReference type="SAM" id="Phobius"/>
    </source>
</evidence>
<dbReference type="Proteomes" id="UP000297739">
    <property type="component" value="Unassembled WGS sequence"/>
</dbReference>
<comment type="caution">
    <text evidence="5">The sequence shown here is derived from an EMBL/GenBank/DDBJ whole genome shotgun (WGS) entry which is preliminary data.</text>
</comment>
<dbReference type="RefSeq" id="WP_135498734.1">
    <property type="nucleotide sequence ID" value="NZ_SRLD01000033.1"/>
</dbReference>
<dbReference type="OrthoDB" id="1466931at2"/>
<evidence type="ECO:0000256" key="2">
    <source>
        <dbReference type="SAM" id="MobiDB-lite"/>
    </source>
</evidence>
<dbReference type="InterPro" id="IPR003715">
    <property type="entry name" value="Poly_export_N"/>
</dbReference>
<dbReference type="PANTHER" id="PTHR33619:SF3">
    <property type="entry name" value="POLYSACCHARIDE EXPORT PROTEIN GFCE-RELATED"/>
    <property type="match status" value="1"/>
</dbReference>
<feature type="transmembrane region" description="Helical" evidence="3">
    <location>
        <begin position="300"/>
        <end position="320"/>
    </location>
</feature>
<organism evidence="5 6">
    <name type="scientific">Hymenobacter elongatus</name>
    <dbReference type="NCBI Taxonomy" id="877208"/>
    <lineage>
        <taxon>Bacteria</taxon>
        <taxon>Pseudomonadati</taxon>
        <taxon>Bacteroidota</taxon>
        <taxon>Cytophagia</taxon>
        <taxon>Cytophagales</taxon>
        <taxon>Hymenobacteraceae</taxon>
        <taxon>Hymenobacter</taxon>
    </lineage>
</organism>
<sequence>MQQTAFHRLLRLWLLCVPLAVLFSACTTSKYYRQNIMFRTPTGEGVDTMKLRSVVGRATRNYVIQPNDYLEVRVYTNKGERILDPNGELQFGAPGGSTGAGVGAASGGTSGRVGQTSAGGRNSGAVGRPGQGGGQAAGGSEFLVQATGFVNLPMVNMVKMSGLTLLEADSTLKIKYDVFYKDSYVATRVTNSRIVVLGAAGGQVIPMFNDNMNLLEVLASAGGLEGGGSFGGGGGGGGGGGRGRAYNIRLIRGDLRNPQVQIIDLSTIEGMRRANLQVEPNDVVYIEPVRRPFFEALSDAGSVFGLIGGLAGILTTYILVKDLVAK</sequence>
<dbReference type="AlphaFoldDB" id="A0A4Z0PHB1"/>
<protein>
    <submittedName>
        <fullName evidence="5">Polysaccharide export protein EpsE</fullName>
    </submittedName>
</protein>
<keyword evidence="3" id="KW-0472">Membrane</keyword>
<name>A0A4Z0PHB1_9BACT</name>
<evidence type="ECO:0000313" key="5">
    <source>
        <dbReference type="EMBL" id="TGE14570.1"/>
    </source>
</evidence>
<dbReference type="Gene3D" id="3.10.560.10">
    <property type="entry name" value="Outer membrane lipoprotein wza domain like"/>
    <property type="match status" value="1"/>
</dbReference>
<keyword evidence="6" id="KW-1185">Reference proteome</keyword>
<dbReference type="EMBL" id="SRLD01000033">
    <property type="protein sequence ID" value="TGE14570.1"/>
    <property type="molecule type" value="Genomic_DNA"/>
</dbReference>
<evidence type="ECO:0000256" key="1">
    <source>
        <dbReference type="ARBA" id="ARBA00022729"/>
    </source>
</evidence>